<dbReference type="EC" id="1.15.1.1" evidence="2"/>
<dbReference type="InterPro" id="IPR001424">
    <property type="entry name" value="SOD_Cu_Zn_dom"/>
</dbReference>
<dbReference type="InterPro" id="IPR036423">
    <property type="entry name" value="SOD-like_Cu/Zn_dom_sf"/>
</dbReference>
<evidence type="ECO:0000256" key="3">
    <source>
        <dbReference type="SAM" id="MobiDB-lite"/>
    </source>
</evidence>
<dbReference type="EMBL" id="AMCZ02000006">
    <property type="protein sequence ID" value="EWC42069.1"/>
    <property type="molecule type" value="Genomic_DNA"/>
</dbReference>
<evidence type="ECO:0000256" key="4">
    <source>
        <dbReference type="SAM" id="SignalP"/>
    </source>
</evidence>
<feature type="signal peptide" evidence="4">
    <location>
        <begin position="1"/>
        <end position="19"/>
    </location>
</feature>
<dbReference type="PROSITE" id="PS00332">
    <property type="entry name" value="SOD_CU_ZN_2"/>
    <property type="match status" value="1"/>
</dbReference>
<evidence type="ECO:0000313" key="7">
    <source>
        <dbReference type="Proteomes" id="UP000026923"/>
    </source>
</evidence>
<accession>A0A061JUW9</accession>
<dbReference type="PANTHER" id="PTHR10003">
    <property type="entry name" value="SUPEROXIDE DISMUTASE CU-ZN -RELATED"/>
    <property type="match status" value="1"/>
</dbReference>
<dbReference type="eggNOG" id="COG2032">
    <property type="taxonomic scope" value="Bacteria"/>
</dbReference>
<organism evidence="6 7">
    <name type="scientific">Stutzerimonas stutzeri KOS6</name>
    <dbReference type="NCBI Taxonomy" id="1218352"/>
    <lineage>
        <taxon>Bacteria</taxon>
        <taxon>Pseudomonadati</taxon>
        <taxon>Pseudomonadota</taxon>
        <taxon>Gammaproteobacteria</taxon>
        <taxon>Pseudomonadales</taxon>
        <taxon>Pseudomonadaceae</taxon>
        <taxon>Stutzerimonas</taxon>
    </lineage>
</organism>
<dbReference type="Gene3D" id="2.60.40.200">
    <property type="entry name" value="Superoxide dismutase, copper/zinc binding domain"/>
    <property type="match status" value="1"/>
</dbReference>
<gene>
    <name evidence="6" type="ORF">B597_007335</name>
</gene>
<keyword evidence="2" id="KW-0186">Copper</keyword>
<proteinExistence type="inferred from homology"/>
<keyword evidence="2" id="KW-0862">Zinc</keyword>
<keyword evidence="2" id="KW-0479">Metal-binding</keyword>
<comment type="catalytic activity">
    <reaction evidence="2">
        <text>2 superoxide + 2 H(+) = H2O2 + O2</text>
        <dbReference type="Rhea" id="RHEA:20696"/>
        <dbReference type="ChEBI" id="CHEBI:15378"/>
        <dbReference type="ChEBI" id="CHEBI:15379"/>
        <dbReference type="ChEBI" id="CHEBI:16240"/>
        <dbReference type="ChEBI" id="CHEBI:18421"/>
        <dbReference type="EC" id="1.15.1.1"/>
    </reaction>
</comment>
<dbReference type="RefSeq" id="WP_003296590.1">
    <property type="nucleotide sequence ID" value="NZ_KK020675.1"/>
</dbReference>
<feature type="region of interest" description="Disordered" evidence="3">
    <location>
        <begin position="85"/>
        <end position="108"/>
    </location>
</feature>
<dbReference type="OrthoDB" id="5431326at2"/>
<reference evidence="6 7" key="1">
    <citation type="journal article" date="2013" name="Genome Announc.">
        <title>Draft Genome of the Nitrogen-Fixing Bacterium Pseudomonas stutzeri Strain KOS6 Isolated from Industrial Hydrocarbon Sludge.</title>
        <authorList>
            <person name="Grigoryeva T.V."/>
            <person name="Laikov A.V."/>
            <person name="Naumova R.P."/>
            <person name="Manolov A.I."/>
            <person name="Larin A.K."/>
            <person name="Karpova I.Y."/>
            <person name="Semashko T.A."/>
            <person name="Alexeev D.G."/>
            <person name="Kostryukova E.S."/>
            <person name="Muller R."/>
            <person name="Govorun V.M."/>
        </authorList>
    </citation>
    <scope>NUCLEOTIDE SEQUENCE [LARGE SCALE GENOMIC DNA]</scope>
    <source>
        <strain evidence="6 7">KOS6</strain>
    </source>
</reference>
<dbReference type="NCBIfam" id="NF007628">
    <property type="entry name" value="PRK10290.1"/>
    <property type="match status" value="1"/>
</dbReference>
<feature type="chain" id="PRO_5001602239" description="Superoxide dismutase [Cu-Zn]" evidence="4">
    <location>
        <begin position="20"/>
        <end position="173"/>
    </location>
</feature>
<comment type="caution">
    <text evidence="6">The sequence shown here is derived from an EMBL/GenBank/DDBJ whole genome shotgun (WGS) entry which is preliminary data.</text>
</comment>
<feature type="compositionally biased region" description="Basic and acidic residues" evidence="3">
    <location>
        <begin position="93"/>
        <end position="108"/>
    </location>
</feature>
<comment type="cofactor">
    <cofactor evidence="2">
        <name>Cu cation</name>
        <dbReference type="ChEBI" id="CHEBI:23378"/>
    </cofactor>
    <text evidence="2">Binds 1 copper ion per subunit.</text>
</comment>
<dbReference type="InterPro" id="IPR018152">
    <property type="entry name" value="SOD_Cu/Zn_BS"/>
</dbReference>
<dbReference type="AlphaFoldDB" id="A0A061JUW9"/>
<dbReference type="Proteomes" id="UP000026923">
    <property type="component" value="Unassembled WGS sequence"/>
</dbReference>
<comment type="function">
    <text evidence="2">Destroys radicals which are normally produced within the cells and which are toxic to biological systems.</text>
</comment>
<dbReference type="InterPro" id="IPR024134">
    <property type="entry name" value="SOD_Cu/Zn_/chaperone"/>
</dbReference>
<feature type="domain" description="Superoxide dismutase copper/zinc binding" evidence="5">
    <location>
        <begin position="39"/>
        <end position="172"/>
    </location>
</feature>
<evidence type="ECO:0000259" key="5">
    <source>
        <dbReference type="Pfam" id="PF00080"/>
    </source>
</evidence>
<dbReference type="HOGENOM" id="CLU_056632_7_1_6"/>
<sequence length="173" mass="17622">MKQWIIAALAGCTALAAQAETLSVKVNAVTAQGIGDSLGTVKVESNEYGLVFRPELSGLQPGSHGFHIHAKGNCEAAEVDGKPTAAAAAAGHWDPKNSGKHGEPWGDGHMGDLPALYVDSNGKASQPVLAPRLKSLGDIKGLALMVHQGGDNHADHPQPLGGGGARVACGVIE</sequence>
<evidence type="ECO:0000256" key="2">
    <source>
        <dbReference type="RuleBase" id="RU000393"/>
    </source>
</evidence>
<dbReference type="GO" id="GO:0004784">
    <property type="term" value="F:superoxide dismutase activity"/>
    <property type="evidence" value="ECO:0007669"/>
    <property type="project" value="UniProtKB-EC"/>
</dbReference>
<evidence type="ECO:0000256" key="1">
    <source>
        <dbReference type="ARBA" id="ARBA00010457"/>
    </source>
</evidence>
<dbReference type="GO" id="GO:0005507">
    <property type="term" value="F:copper ion binding"/>
    <property type="evidence" value="ECO:0007669"/>
    <property type="project" value="InterPro"/>
</dbReference>
<comment type="similarity">
    <text evidence="1 2">Belongs to the Cu-Zn superoxide dismutase family.</text>
</comment>
<keyword evidence="4" id="KW-0732">Signal</keyword>
<evidence type="ECO:0000313" key="6">
    <source>
        <dbReference type="EMBL" id="EWC42069.1"/>
    </source>
</evidence>
<comment type="cofactor">
    <cofactor evidence="2">
        <name>Zn(2+)</name>
        <dbReference type="ChEBI" id="CHEBI:29105"/>
    </cofactor>
    <text evidence="2">Binds 1 zinc ion per subunit.</text>
</comment>
<dbReference type="Pfam" id="PF00080">
    <property type="entry name" value="Sod_Cu"/>
    <property type="match status" value="1"/>
</dbReference>
<protein>
    <recommendedName>
        <fullName evidence="2">Superoxide dismutase [Cu-Zn]</fullName>
        <ecNumber evidence="2">1.15.1.1</ecNumber>
    </recommendedName>
</protein>
<name>A0A061JUW9_STUST</name>
<dbReference type="SUPFAM" id="SSF49329">
    <property type="entry name" value="Cu,Zn superoxide dismutase-like"/>
    <property type="match status" value="1"/>
</dbReference>
<dbReference type="CDD" id="cd00305">
    <property type="entry name" value="Cu-Zn_Superoxide_Dismutase"/>
    <property type="match status" value="1"/>
</dbReference>
<keyword evidence="2" id="KW-0560">Oxidoreductase</keyword>